<evidence type="ECO:0000256" key="6">
    <source>
        <dbReference type="ARBA" id="ARBA00022989"/>
    </source>
</evidence>
<evidence type="ECO:0000313" key="10">
    <source>
        <dbReference type="EMBL" id="MCB5199546.1"/>
    </source>
</evidence>
<feature type="transmembrane region" description="Helical" evidence="8">
    <location>
        <begin position="83"/>
        <end position="101"/>
    </location>
</feature>
<keyword evidence="7 8" id="KW-0472">Membrane</keyword>
<evidence type="ECO:0000256" key="4">
    <source>
        <dbReference type="ARBA" id="ARBA00022475"/>
    </source>
</evidence>
<dbReference type="SUPFAM" id="SSF103473">
    <property type="entry name" value="MFS general substrate transporter"/>
    <property type="match status" value="1"/>
</dbReference>
<evidence type="ECO:0000256" key="2">
    <source>
        <dbReference type="ARBA" id="ARBA00006236"/>
    </source>
</evidence>
<dbReference type="Proteomes" id="UP001138961">
    <property type="component" value="Unassembled WGS sequence"/>
</dbReference>
<keyword evidence="8" id="KW-0997">Cell inner membrane</keyword>
<feature type="transmembrane region" description="Helical" evidence="8">
    <location>
        <begin position="107"/>
        <end position="128"/>
    </location>
</feature>
<dbReference type="PANTHER" id="PTHR42718:SF9">
    <property type="entry name" value="MAJOR FACILITATOR SUPERFAMILY MULTIDRUG TRANSPORTER MFSC"/>
    <property type="match status" value="1"/>
</dbReference>
<dbReference type="Gene3D" id="1.20.1720.10">
    <property type="entry name" value="Multidrug resistance protein D"/>
    <property type="match status" value="1"/>
</dbReference>
<sequence>MTDFPSARFLDRRTPPHIFTLTLLAGVSALNMSIFLPSLTRMAADFGTDYATMQFAVSGYLAATAVMQIIVGPLSDRFGRRKIVLTSITIFIAATLGAYLAPTIQLFLMFRILQAAVATGIVLSRAIVRDMFGAEQSASMIGYVTMGMALIPMIGPTVGGALDQAFGWHASFIFLMGAGVFLWLLCYFDQGETVRGGGTGFAEQLTSYPALLTAPRFWGYALCTAFASGSFFAFLGGASYVADRIYGLSAFQTGIALGAPAIGYAIGNGISGRYSVRVGINRMVLIGCLISAFGMGLSLILGLVTVIPAGLLFGLCSLLGLGNGMTLPNATAGLLSVRPNLAGTASGLGGALMIGGGAALSQLAGVLLARGTTAMPLQALMLVSALLAIAAIMFVMVREKRLSASLSVAP</sequence>
<evidence type="ECO:0000256" key="5">
    <source>
        <dbReference type="ARBA" id="ARBA00022692"/>
    </source>
</evidence>
<keyword evidence="11" id="KW-1185">Reference proteome</keyword>
<feature type="transmembrane region" description="Helical" evidence="8">
    <location>
        <begin position="375"/>
        <end position="397"/>
    </location>
</feature>
<proteinExistence type="inferred from homology"/>
<gene>
    <name evidence="10" type="ORF">LGQ03_09865</name>
</gene>
<keyword evidence="5 8" id="KW-0812">Transmembrane</keyword>
<dbReference type="InterPro" id="IPR011701">
    <property type="entry name" value="MFS"/>
</dbReference>
<evidence type="ECO:0000256" key="1">
    <source>
        <dbReference type="ARBA" id="ARBA00004651"/>
    </source>
</evidence>
<keyword evidence="4" id="KW-1003">Cell membrane</keyword>
<evidence type="ECO:0000256" key="8">
    <source>
        <dbReference type="RuleBase" id="RU365088"/>
    </source>
</evidence>
<comment type="caution">
    <text evidence="10">The sequence shown here is derived from an EMBL/GenBank/DDBJ whole genome shotgun (WGS) entry which is preliminary data.</text>
</comment>
<comment type="subcellular location">
    <subcellularLocation>
        <location evidence="8">Cell inner membrane</location>
        <topology evidence="8">Multi-pass membrane protein</topology>
    </subcellularLocation>
    <subcellularLocation>
        <location evidence="1">Cell membrane</location>
        <topology evidence="1">Multi-pass membrane protein</topology>
    </subcellularLocation>
</comment>
<dbReference type="CDD" id="cd17320">
    <property type="entry name" value="MFS_MdfA_MDR_like"/>
    <property type="match status" value="1"/>
</dbReference>
<evidence type="ECO:0000256" key="3">
    <source>
        <dbReference type="ARBA" id="ARBA00022448"/>
    </source>
</evidence>
<feature type="transmembrane region" description="Helical" evidence="8">
    <location>
        <begin position="51"/>
        <end position="71"/>
    </location>
</feature>
<feature type="transmembrane region" description="Helical" evidence="8">
    <location>
        <begin position="168"/>
        <end position="188"/>
    </location>
</feature>
<dbReference type="Pfam" id="PF07690">
    <property type="entry name" value="MFS_1"/>
    <property type="match status" value="1"/>
</dbReference>
<organism evidence="10 11">
    <name type="scientific">Loktanella gaetbuli</name>
    <dbReference type="NCBI Taxonomy" id="2881335"/>
    <lineage>
        <taxon>Bacteria</taxon>
        <taxon>Pseudomonadati</taxon>
        <taxon>Pseudomonadota</taxon>
        <taxon>Alphaproteobacteria</taxon>
        <taxon>Rhodobacterales</taxon>
        <taxon>Roseobacteraceae</taxon>
        <taxon>Loktanella</taxon>
    </lineage>
</organism>
<dbReference type="PROSITE" id="PS00216">
    <property type="entry name" value="SUGAR_TRANSPORT_1"/>
    <property type="match status" value="1"/>
</dbReference>
<name>A0ABS8BVJ0_9RHOB</name>
<dbReference type="PANTHER" id="PTHR42718">
    <property type="entry name" value="MAJOR FACILITATOR SUPERFAMILY MULTIDRUG TRANSPORTER MFSC"/>
    <property type="match status" value="1"/>
</dbReference>
<feature type="transmembrane region" description="Helical" evidence="8">
    <location>
        <begin position="217"/>
        <end position="242"/>
    </location>
</feature>
<evidence type="ECO:0000259" key="9">
    <source>
        <dbReference type="PROSITE" id="PS50850"/>
    </source>
</evidence>
<feature type="transmembrane region" description="Helical" evidence="8">
    <location>
        <begin position="311"/>
        <end position="335"/>
    </location>
</feature>
<feature type="transmembrane region" description="Helical" evidence="8">
    <location>
        <begin position="18"/>
        <end position="39"/>
    </location>
</feature>
<evidence type="ECO:0000256" key="7">
    <source>
        <dbReference type="ARBA" id="ARBA00023136"/>
    </source>
</evidence>
<dbReference type="PROSITE" id="PS50850">
    <property type="entry name" value="MFS"/>
    <property type="match status" value="1"/>
</dbReference>
<feature type="domain" description="Major facilitator superfamily (MFS) profile" evidence="9">
    <location>
        <begin position="17"/>
        <end position="402"/>
    </location>
</feature>
<feature type="transmembrane region" description="Helical" evidence="8">
    <location>
        <begin position="248"/>
        <end position="271"/>
    </location>
</feature>
<evidence type="ECO:0000313" key="11">
    <source>
        <dbReference type="Proteomes" id="UP001138961"/>
    </source>
</evidence>
<feature type="transmembrane region" description="Helical" evidence="8">
    <location>
        <begin position="283"/>
        <end position="305"/>
    </location>
</feature>
<reference evidence="10" key="1">
    <citation type="submission" date="2021-10" db="EMBL/GenBank/DDBJ databases">
        <title>Loktanella gaetbuli sp. nov., isolated from a tidal flat.</title>
        <authorList>
            <person name="Park S."/>
            <person name="Yoon J.-H."/>
        </authorList>
    </citation>
    <scope>NUCLEOTIDE SEQUENCE</scope>
    <source>
        <strain evidence="10">TSTF-M6</strain>
    </source>
</reference>
<dbReference type="InterPro" id="IPR020846">
    <property type="entry name" value="MFS_dom"/>
</dbReference>
<dbReference type="InterPro" id="IPR036259">
    <property type="entry name" value="MFS_trans_sf"/>
</dbReference>
<dbReference type="RefSeq" id="WP_226748467.1">
    <property type="nucleotide sequence ID" value="NZ_JAJATZ010000004.1"/>
</dbReference>
<keyword evidence="6 8" id="KW-1133">Transmembrane helix</keyword>
<dbReference type="EMBL" id="JAJATZ010000004">
    <property type="protein sequence ID" value="MCB5199546.1"/>
    <property type="molecule type" value="Genomic_DNA"/>
</dbReference>
<dbReference type="InterPro" id="IPR005829">
    <property type="entry name" value="Sugar_transporter_CS"/>
</dbReference>
<dbReference type="InterPro" id="IPR004812">
    <property type="entry name" value="Efflux_drug-R_Bcr/CmlA"/>
</dbReference>
<dbReference type="NCBIfam" id="TIGR00710">
    <property type="entry name" value="efflux_Bcr_CflA"/>
    <property type="match status" value="1"/>
</dbReference>
<accession>A0ABS8BVJ0</accession>
<keyword evidence="3 8" id="KW-0813">Transport</keyword>
<comment type="similarity">
    <text evidence="2 8">Belongs to the major facilitator superfamily. Bcr/CmlA family.</text>
</comment>
<feature type="transmembrane region" description="Helical" evidence="8">
    <location>
        <begin position="347"/>
        <end position="369"/>
    </location>
</feature>
<feature type="transmembrane region" description="Helical" evidence="8">
    <location>
        <begin position="140"/>
        <end position="162"/>
    </location>
</feature>
<protein>
    <recommendedName>
        <fullName evidence="8">Bcr/CflA family efflux transporter</fullName>
    </recommendedName>
</protein>